<dbReference type="EMBL" id="KI669507">
    <property type="protein sequence ID" value="OCF32562.1"/>
    <property type="molecule type" value="Genomic_DNA"/>
</dbReference>
<feature type="compositionally biased region" description="Polar residues" evidence="5">
    <location>
        <begin position="41"/>
        <end position="69"/>
    </location>
</feature>
<evidence type="ECO:0000313" key="7">
    <source>
        <dbReference type="EMBL" id="OCF32562.1"/>
    </source>
</evidence>
<dbReference type="InterPro" id="IPR025712">
    <property type="entry name" value="Nup54_alpha-helical_dom"/>
</dbReference>
<feature type="compositionally biased region" description="Low complexity" evidence="5">
    <location>
        <begin position="124"/>
        <end position="134"/>
    </location>
</feature>
<keyword evidence="3" id="KW-0509">mRNA transport</keyword>
<feature type="compositionally biased region" description="Polar residues" evidence="5">
    <location>
        <begin position="260"/>
        <end position="282"/>
    </location>
</feature>
<feature type="compositionally biased region" description="Low complexity" evidence="5">
    <location>
        <begin position="479"/>
        <end position="493"/>
    </location>
</feature>
<proteinExistence type="predicted"/>
<reference evidence="8" key="2">
    <citation type="submission" date="2013-12" db="EMBL/GenBank/DDBJ databases">
        <title>Evolution of pathogenesis and genome organization in the Tremellales.</title>
        <authorList>
            <person name="Cuomo C."/>
            <person name="Litvintseva A."/>
            <person name="Heitman J."/>
            <person name="Chen Y."/>
            <person name="Sun S."/>
            <person name="Springer D."/>
            <person name="Dromer F."/>
            <person name="Young S."/>
            <person name="Zeng Q."/>
            <person name="Chapman S."/>
            <person name="Gujja S."/>
            <person name="Saif S."/>
            <person name="Birren B."/>
        </authorList>
    </citation>
    <scope>NUCLEOTIDE SEQUENCE [LARGE SCALE GENOMIC DNA]</scope>
    <source>
        <strain evidence="8">BCC8398</strain>
    </source>
</reference>
<dbReference type="OrthoDB" id="6162375at2759"/>
<evidence type="ECO:0000259" key="6">
    <source>
        <dbReference type="Pfam" id="PF13874"/>
    </source>
</evidence>
<dbReference type="Proteomes" id="UP000092666">
    <property type="component" value="Unassembled WGS sequence"/>
</dbReference>
<dbReference type="Pfam" id="PF13634">
    <property type="entry name" value="Nucleoporin_FG"/>
    <property type="match status" value="2"/>
</dbReference>
<feature type="compositionally biased region" description="Low complexity" evidence="5">
    <location>
        <begin position="88"/>
        <end position="115"/>
    </location>
</feature>
<gene>
    <name evidence="7" type="ORF">I316_05742</name>
</gene>
<dbReference type="InterPro" id="IPR024864">
    <property type="entry name" value="Nup54/Nup57/Nup44"/>
</dbReference>
<dbReference type="GO" id="GO:0044613">
    <property type="term" value="C:nuclear pore central transport channel"/>
    <property type="evidence" value="ECO:0007669"/>
    <property type="project" value="TreeGrafter"/>
</dbReference>
<dbReference type="STRING" id="1296120.A0A1B9GND2"/>
<keyword evidence="3" id="KW-0811">Translocation</keyword>
<evidence type="ECO:0000256" key="3">
    <source>
        <dbReference type="ARBA" id="ARBA00023132"/>
    </source>
</evidence>
<feature type="compositionally biased region" description="Low complexity" evidence="5">
    <location>
        <begin position="202"/>
        <end position="217"/>
    </location>
</feature>
<keyword evidence="4" id="KW-0539">Nucleus</keyword>
<dbReference type="AlphaFoldDB" id="A0A1B9GND2"/>
<evidence type="ECO:0000256" key="4">
    <source>
        <dbReference type="ARBA" id="ARBA00023242"/>
    </source>
</evidence>
<evidence type="ECO:0000256" key="1">
    <source>
        <dbReference type="ARBA" id="ARBA00004567"/>
    </source>
</evidence>
<keyword evidence="3" id="KW-0653">Protein transport</keyword>
<dbReference type="GO" id="GO:0006607">
    <property type="term" value="P:NLS-bearing protein import into nucleus"/>
    <property type="evidence" value="ECO:0007669"/>
    <property type="project" value="TreeGrafter"/>
</dbReference>
<dbReference type="GO" id="GO:0006999">
    <property type="term" value="P:nuclear pore organization"/>
    <property type="evidence" value="ECO:0007669"/>
    <property type="project" value="TreeGrafter"/>
</dbReference>
<feature type="compositionally biased region" description="Low complexity" evidence="5">
    <location>
        <begin position="70"/>
        <end position="79"/>
    </location>
</feature>
<feature type="domain" description="Nucleoporin Nup54 alpha-helical" evidence="6">
    <location>
        <begin position="350"/>
        <end position="480"/>
    </location>
</feature>
<protein>
    <recommendedName>
        <fullName evidence="6">Nucleoporin Nup54 alpha-helical domain-containing protein</fullName>
    </recommendedName>
</protein>
<feature type="region of interest" description="Disordered" evidence="5">
    <location>
        <begin position="470"/>
        <end position="500"/>
    </location>
</feature>
<accession>A0A1B9GND2</accession>
<dbReference type="GO" id="GO:0036228">
    <property type="term" value="P:protein localization to nuclear inner membrane"/>
    <property type="evidence" value="ECO:0007669"/>
    <property type="project" value="TreeGrafter"/>
</dbReference>
<sequence length="585" mass="60420">MSFTFGASSSAAKPAFGGFTTPNPSGSAPAPGGSLFGSAPQNPANPSTSLFGSTTNQQSQPAASSSGLFGSTTGQPAGTTTGGGGLFGSTVGQGQQQQGQAQPSGGLFGSTTQAGQTGGGGLFGQQQQQQPAGQASGGGLFGSSTQNTAGGSGLFGQQNAAKPAGSGLFGSTTTQPAAGGSGLFGASATQPSTGGGLFGSTNPQQNQAQQPQQAGSSLFGGGFGQQSQAAKPAGSLFGNFGASTSQPQQLQQQQPQQQPNSLFGSTNAGFGQQSMNNNNAMMGSTMGVGASTSVIPNPFGVKQEVDIETRIKMVQNAWDTNSPDCRFKYFFYNVVEEGTTGRYGRPAGANDDAKWVKALRDNPDPNSMVPVLAIGWADVKKRQQAQENLASVHQQRIKELTQALSHTRQTSLSASIRLANLQAQQTQLLHRLIHLVAQTPQFVPLIQSTAFRQEEAEMQAQLEGVKAELEGKGKNSVRSSSSIGLNNGSSNSGRGTPVGIQKGRLLGQVNELWGQLEEIRRRRKVRSAEGTDGSWLGDEKALAEVAEILATQQMALQKLSGLVHDAVFDADVMRQGLGMISTSDR</sequence>
<keyword evidence="8" id="KW-1185">Reference proteome</keyword>
<evidence type="ECO:0000256" key="5">
    <source>
        <dbReference type="SAM" id="MobiDB-lite"/>
    </source>
</evidence>
<comment type="subcellular location">
    <subcellularLocation>
        <location evidence="1">Nucleus</location>
        <location evidence="1">Nuclear pore complex</location>
    </subcellularLocation>
</comment>
<organism evidence="7 8">
    <name type="scientific">Kwoniella heveanensis BCC8398</name>
    <dbReference type="NCBI Taxonomy" id="1296120"/>
    <lineage>
        <taxon>Eukaryota</taxon>
        <taxon>Fungi</taxon>
        <taxon>Dikarya</taxon>
        <taxon>Basidiomycota</taxon>
        <taxon>Agaricomycotina</taxon>
        <taxon>Tremellomycetes</taxon>
        <taxon>Tremellales</taxon>
        <taxon>Cryptococcaceae</taxon>
        <taxon>Kwoniella</taxon>
    </lineage>
</organism>
<feature type="region of interest" description="Disordered" evidence="5">
    <location>
        <begin position="1"/>
        <end position="284"/>
    </location>
</feature>
<dbReference type="Pfam" id="PF13874">
    <property type="entry name" value="Nup54"/>
    <property type="match status" value="1"/>
</dbReference>
<reference evidence="7 8" key="1">
    <citation type="submission" date="2013-07" db="EMBL/GenBank/DDBJ databases">
        <title>The Genome Sequence of Cryptococcus heveanensis BCC8398.</title>
        <authorList>
            <consortium name="The Broad Institute Genome Sequencing Platform"/>
            <person name="Cuomo C."/>
            <person name="Litvintseva A."/>
            <person name="Chen Y."/>
            <person name="Heitman J."/>
            <person name="Sun S."/>
            <person name="Springer D."/>
            <person name="Dromer F."/>
            <person name="Young S.K."/>
            <person name="Zeng Q."/>
            <person name="Gargeya S."/>
            <person name="Fitzgerald M."/>
            <person name="Abouelleil A."/>
            <person name="Alvarado L."/>
            <person name="Berlin A.M."/>
            <person name="Chapman S.B."/>
            <person name="Dewar J."/>
            <person name="Goldberg J."/>
            <person name="Griggs A."/>
            <person name="Gujja S."/>
            <person name="Hansen M."/>
            <person name="Howarth C."/>
            <person name="Imamovic A."/>
            <person name="Larimer J."/>
            <person name="McCowan C."/>
            <person name="Murphy C."/>
            <person name="Pearson M."/>
            <person name="Priest M."/>
            <person name="Roberts A."/>
            <person name="Saif S."/>
            <person name="Shea T."/>
            <person name="Sykes S."/>
            <person name="Wortman J."/>
            <person name="Nusbaum C."/>
            <person name="Birren B."/>
        </authorList>
    </citation>
    <scope>NUCLEOTIDE SEQUENCE [LARGE SCALE GENOMIC DNA]</scope>
    <source>
        <strain evidence="7 8">BCC8398</strain>
    </source>
</reference>
<dbReference type="InterPro" id="IPR025574">
    <property type="entry name" value="Nucleoporin_FG_rpt"/>
</dbReference>
<keyword evidence="2" id="KW-0813">Transport</keyword>
<dbReference type="PANTHER" id="PTHR13000">
    <property type="entry name" value="NUCLEOPORIN P54"/>
    <property type="match status" value="1"/>
</dbReference>
<feature type="compositionally biased region" description="Low complexity" evidence="5">
    <location>
        <begin position="24"/>
        <end position="40"/>
    </location>
</feature>
<feature type="compositionally biased region" description="Polar residues" evidence="5">
    <location>
        <begin position="1"/>
        <end position="11"/>
    </location>
</feature>
<feature type="compositionally biased region" description="Low complexity" evidence="5">
    <location>
        <begin position="246"/>
        <end position="259"/>
    </location>
</feature>
<dbReference type="GO" id="GO:0017056">
    <property type="term" value="F:structural constituent of nuclear pore"/>
    <property type="evidence" value="ECO:0007669"/>
    <property type="project" value="TreeGrafter"/>
</dbReference>
<evidence type="ECO:0000256" key="2">
    <source>
        <dbReference type="ARBA" id="ARBA00022448"/>
    </source>
</evidence>
<dbReference type="PANTHER" id="PTHR13000:SF0">
    <property type="entry name" value="NUCLEOPORIN P54"/>
    <property type="match status" value="1"/>
</dbReference>
<keyword evidence="3" id="KW-0906">Nuclear pore complex</keyword>
<feature type="compositionally biased region" description="Polar residues" evidence="5">
    <location>
        <begin position="142"/>
        <end position="160"/>
    </location>
</feature>
<evidence type="ECO:0000313" key="8">
    <source>
        <dbReference type="Proteomes" id="UP000092666"/>
    </source>
</evidence>
<name>A0A1B9GND2_9TREE</name>